<dbReference type="EMBL" id="VSSQ01019759">
    <property type="protein sequence ID" value="MPM64075.1"/>
    <property type="molecule type" value="Genomic_DNA"/>
</dbReference>
<proteinExistence type="predicted"/>
<evidence type="ECO:0000259" key="1">
    <source>
        <dbReference type="PROSITE" id="PS51688"/>
    </source>
</evidence>
<accession>A0A645BF43</accession>
<sequence length="542" mass="60368">MFSDVEWTIAGGDPVDKPLLQDYVELPSATAQYGYSDGTPRIGIVEFEDITDPALLLEATYNTLLANSRPQVQFKAGVDEKGLSEIGEIVSIIRDDLNIRYKTRVYKLRRNFLDKMDKEFTFGDKLTTSQGERSVQIKKEINKQQQQTISWLEVVNAAMMSMFWNEDGYNYTFSAVNDYNLPGGFYSFNAPIDENPTKCIYMGAGMLAIANSKLPDGSFNFRTWGTGDGFTADLINAGTIVGTNMTHDLESGVSTYTHPTTGDKLIFSQGEIIFQNGTNLRHFKYNEEGWVLEPGTGNTGTAGNTGLILKGGDGAHKYIDGINTDYNDREHHQRMTMINDVIRLHAWGAVEIRDNQYFDGRDPFNYIRAKAYLMGGSGSVGMYEDANSWTRIDGTNGVALYAGGQEILAAYMGSPNEVDIFGNVDLHGGTILNQSDVRLKLNVVDSPVDPFSVIEKMRFIEFEWDKTNPYNKDKPDGIQFGIEAQYSPFLAVKDNGSNYLSINMGKQVNLNSMTNQKLVSELKSVKQELADLKTLLIEKGVI</sequence>
<dbReference type="InterPro" id="IPR010572">
    <property type="entry name" value="Tail_dom"/>
</dbReference>
<evidence type="ECO:0000313" key="2">
    <source>
        <dbReference type="EMBL" id="MPM64075.1"/>
    </source>
</evidence>
<gene>
    <name evidence="2" type="ORF">SDC9_110961</name>
</gene>
<dbReference type="PROSITE" id="PS51688">
    <property type="entry name" value="ICA"/>
    <property type="match status" value="1"/>
</dbReference>
<reference evidence="2" key="1">
    <citation type="submission" date="2019-08" db="EMBL/GenBank/DDBJ databases">
        <authorList>
            <person name="Kucharzyk K."/>
            <person name="Murdoch R.W."/>
            <person name="Higgins S."/>
            <person name="Loffler F."/>
        </authorList>
    </citation>
    <scope>NUCLEOTIDE SEQUENCE</scope>
</reference>
<dbReference type="Pfam" id="PF06605">
    <property type="entry name" value="Prophage_tail"/>
    <property type="match status" value="1"/>
</dbReference>
<feature type="domain" description="Peptidase S74" evidence="1">
    <location>
        <begin position="435"/>
        <end position="529"/>
    </location>
</feature>
<dbReference type="InterPro" id="IPR030392">
    <property type="entry name" value="S74_ICA"/>
</dbReference>
<comment type="caution">
    <text evidence="2">The sequence shown here is derived from an EMBL/GenBank/DDBJ whole genome shotgun (WGS) entry which is preliminary data.</text>
</comment>
<dbReference type="AlphaFoldDB" id="A0A645BF43"/>
<protein>
    <recommendedName>
        <fullName evidence="1">Peptidase S74 domain-containing protein</fullName>
    </recommendedName>
</protein>
<organism evidence="2">
    <name type="scientific">bioreactor metagenome</name>
    <dbReference type="NCBI Taxonomy" id="1076179"/>
    <lineage>
        <taxon>unclassified sequences</taxon>
        <taxon>metagenomes</taxon>
        <taxon>ecological metagenomes</taxon>
    </lineage>
</organism>
<name>A0A645BF43_9ZZZZ</name>